<dbReference type="GO" id="GO:0005737">
    <property type="term" value="C:cytoplasm"/>
    <property type="evidence" value="ECO:0007669"/>
    <property type="project" value="UniProtKB-SubCell"/>
</dbReference>
<evidence type="ECO:0000313" key="7">
    <source>
        <dbReference type="EMBL" id="KAI6780323.1"/>
    </source>
</evidence>
<accession>A0A9P9XZ95</accession>
<dbReference type="OrthoDB" id="49395at2759"/>
<evidence type="ECO:0000313" key="8">
    <source>
        <dbReference type="Proteomes" id="UP001055219"/>
    </source>
</evidence>
<protein>
    <recommendedName>
        <fullName evidence="6">HOOK N-terminal domain-containing protein</fullName>
    </recommendedName>
</protein>
<dbReference type="GO" id="GO:0031122">
    <property type="term" value="P:cytoplasmic microtubule organization"/>
    <property type="evidence" value="ECO:0007669"/>
    <property type="project" value="TreeGrafter"/>
</dbReference>
<feature type="domain" description="HOOK N-terminal" evidence="6">
    <location>
        <begin position="26"/>
        <end position="156"/>
    </location>
</feature>
<evidence type="ECO:0000259" key="6">
    <source>
        <dbReference type="Pfam" id="PF19047"/>
    </source>
</evidence>
<evidence type="ECO:0000256" key="4">
    <source>
        <dbReference type="SAM" id="Coils"/>
    </source>
</evidence>
<name>A0A9P9XZ95_9HYPO</name>
<evidence type="ECO:0000256" key="2">
    <source>
        <dbReference type="ARBA" id="ARBA00022490"/>
    </source>
</evidence>
<comment type="caution">
    <text evidence="7">The sequence shown here is derived from an EMBL/GenBank/DDBJ whole genome shotgun (WGS) entry which is preliminary data.</text>
</comment>
<reference evidence="7" key="1">
    <citation type="journal article" date="2021" name="J Fungi (Basel)">
        <title>Genomic and Metabolomic Analyses of the Marine Fungus Emericellopsis cladophorae: Insights into Saltwater Adaptability Mechanisms and Its Biosynthetic Potential.</title>
        <authorList>
            <person name="Goncalves M.F.M."/>
            <person name="Hilario S."/>
            <person name="Van de Peer Y."/>
            <person name="Esteves A.C."/>
            <person name="Alves A."/>
        </authorList>
    </citation>
    <scope>NUCLEOTIDE SEQUENCE</scope>
    <source>
        <strain evidence="7">MUM 19.33</strain>
    </source>
</reference>
<dbReference type="Proteomes" id="UP001055219">
    <property type="component" value="Unassembled WGS sequence"/>
</dbReference>
<dbReference type="PANTHER" id="PTHR18947">
    <property type="entry name" value="HOOK PROTEINS"/>
    <property type="match status" value="1"/>
</dbReference>
<dbReference type="EMBL" id="JAGIXG020000034">
    <property type="protein sequence ID" value="KAI6780323.1"/>
    <property type="molecule type" value="Genomic_DNA"/>
</dbReference>
<dbReference type="GO" id="GO:0030705">
    <property type="term" value="P:cytoskeleton-dependent intracellular transport"/>
    <property type="evidence" value="ECO:0007669"/>
    <property type="project" value="InterPro"/>
</dbReference>
<dbReference type="CDD" id="cd22211">
    <property type="entry name" value="HkD_SF"/>
    <property type="match status" value="1"/>
</dbReference>
<dbReference type="InterPro" id="IPR036872">
    <property type="entry name" value="CH_dom_sf"/>
</dbReference>
<dbReference type="AlphaFoldDB" id="A0A9P9XZ95"/>
<reference evidence="7" key="2">
    <citation type="submission" date="2022-07" db="EMBL/GenBank/DDBJ databases">
        <authorList>
            <person name="Goncalves M.F.M."/>
            <person name="Hilario S."/>
            <person name="Van De Peer Y."/>
            <person name="Esteves A.C."/>
            <person name="Alves A."/>
        </authorList>
    </citation>
    <scope>NUCLEOTIDE SEQUENCE</scope>
    <source>
        <strain evidence="7">MUM 19.33</strain>
    </source>
</reference>
<evidence type="ECO:0000256" key="1">
    <source>
        <dbReference type="ARBA" id="ARBA00004496"/>
    </source>
</evidence>
<dbReference type="GO" id="GO:0005815">
    <property type="term" value="C:microtubule organizing center"/>
    <property type="evidence" value="ECO:0007669"/>
    <property type="project" value="TreeGrafter"/>
</dbReference>
<evidence type="ECO:0000256" key="3">
    <source>
        <dbReference type="ARBA" id="ARBA00023054"/>
    </source>
</evidence>
<dbReference type="Gene3D" id="1.10.418.10">
    <property type="entry name" value="Calponin-like domain"/>
    <property type="match status" value="1"/>
</dbReference>
<dbReference type="InterPro" id="IPR043936">
    <property type="entry name" value="HOOK_N"/>
</dbReference>
<dbReference type="SUPFAM" id="SSF116907">
    <property type="entry name" value="Hook domain"/>
    <property type="match status" value="1"/>
</dbReference>
<keyword evidence="8" id="KW-1185">Reference proteome</keyword>
<dbReference type="GeneID" id="75831909"/>
<dbReference type="Pfam" id="PF19047">
    <property type="entry name" value="HOOK_N"/>
    <property type="match status" value="1"/>
</dbReference>
<keyword evidence="3 4" id="KW-0175">Coiled coil</keyword>
<dbReference type="GO" id="GO:0051959">
    <property type="term" value="F:dynein light intermediate chain binding"/>
    <property type="evidence" value="ECO:0007669"/>
    <property type="project" value="TreeGrafter"/>
</dbReference>
<proteinExistence type="predicted"/>
<organism evidence="7 8">
    <name type="scientific">Emericellopsis cladophorae</name>
    <dbReference type="NCBI Taxonomy" id="2686198"/>
    <lineage>
        <taxon>Eukaryota</taxon>
        <taxon>Fungi</taxon>
        <taxon>Dikarya</taxon>
        <taxon>Ascomycota</taxon>
        <taxon>Pezizomycotina</taxon>
        <taxon>Sordariomycetes</taxon>
        <taxon>Hypocreomycetidae</taxon>
        <taxon>Hypocreales</taxon>
        <taxon>Bionectriaceae</taxon>
        <taxon>Emericellopsis</taxon>
    </lineage>
</organism>
<dbReference type="RefSeq" id="XP_051361179.1">
    <property type="nucleotide sequence ID" value="XM_051507644.1"/>
</dbReference>
<comment type="subcellular location">
    <subcellularLocation>
        <location evidence="1">Cytoplasm</location>
    </subcellularLocation>
</comment>
<feature type="coiled-coil region" evidence="4">
    <location>
        <begin position="544"/>
        <end position="574"/>
    </location>
</feature>
<feature type="coiled-coil region" evidence="4">
    <location>
        <begin position="252"/>
        <end position="365"/>
    </location>
</feature>
<feature type="region of interest" description="Disordered" evidence="5">
    <location>
        <begin position="788"/>
        <end position="819"/>
    </location>
</feature>
<dbReference type="PANTHER" id="PTHR18947:SF28">
    <property type="entry name" value="GIRDIN, ISOFORM A"/>
    <property type="match status" value="1"/>
</dbReference>
<dbReference type="GO" id="GO:0008017">
    <property type="term" value="F:microtubule binding"/>
    <property type="evidence" value="ECO:0007669"/>
    <property type="project" value="TreeGrafter"/>
</dbReference>
<keyword evidence="2" id="KW-0963">Cytoplasm</keyword>
<sequence length="819" mass="91825">MDKSSAKARPSFSEGARVALLKTVNRMFTLDPPIDSLEDLHNGLVLGKVLHELDPEFDPSHLEKDQTVPLLTNKRNIQSVYKGLFRFIRRKVPELSFQASKFDYHAIAESPDAQGISQLLAVIVCTAAFGPNRQQYVPRIQHLDQKAQGELMHILQVVQMEMADAKGAADDTDETVDDMLEARDIDLLVEEQNAALRQQLDTTKKQLSDYITRLEKLHQSHSELQYEKDMNDRELDLLRKATRDGASNADTVKALEARVHEQMEIIADYEESMREDAKVKAHLESEVQRLTNRAALAESLQDQVAEWKHKAEEFEKKANTADRYKQKLEQHQGDAKELSNLKYERAELQDEIQRLTGEILRSQRAHKADAELSTLISQSEQAVWDERNAKNLLRQDLEHALTEVAQLQALRDQDEVIIKDLNDRLQGGEGSSMHQGGDAGMSLEDELNDANDSAPSADFSLANARLKAENEVLKRTVASKGDTTILQRDLDVMTAHRDRLQAKTNDDFEKIAILNAQVEAVLNNLTGEGDKAFAELRQADLEKADKLEKAHKRIEALEQQAADQARELVTLRTDLEAVDKDAAQALEDVKHADEIVSASLKSELDRLREKLGIVTADNDAQKGQLIEALLAKDRLSKAAEGKTLDEIMATDPDLAAAAKKETEKIEKLRARLVERNEVSGEHSLSSLHDEMRPEAWPTYVMVHHERSGPSPDKRRSMCGFGNVHGLGRTRGPPMPAFGSDCSPPHPRPTSLPWPRAPRMSLEHQVVPGHTQFPILCVNGGVDKVAVARPETPPKKKTKDGLFKRAFNRPFSFSRKKSQA</sequence>
<gene>
    <name evidence="7" type="ORF">J7T54_005425</name>
</gene>
<evidence type="ECO:0000256" key="5">
    <source>
        <dbReference type="SAM" id="MobiDB-lite"/>
    </source>
</evidence>